<dbReference type="EMBL" id="CAJFCV020000005">
    <property type="protein sequence ID" value="CAG9123021.1"/>
    <property type="molecule type" value="Genomic_DNA"/>
</dbReference>
<dbReference type="GO" id="GO:0005814">
    <property type="term" value="C:centriole"/>
    <property type="evidence" value="ECO:0007669"/>
    <property type="project" value="UniProtKB-SubCell"/>
</dbReference>
<gene>
    <name evidence="9" type="ORF">BXYJ_LOCUS11805</name>
</gene>
<dbReference type="InterPro" id="IPR027918">
    <property type="entry name" value="HYLS1_C_dom"/>
</dbReference>
<reference evidence="13" key="1">
    <citation type="submission" date="2016-11" db="UniProtKB">
        <authorList>
            <consortium name="WormBaseParasite"/>
        </authorList>
    </citation>
    <scope>IDENTIFICATION</scope>
</reference>
<dbReference type="GO" id="GO:0060271">
    <property type="term" value="P:cilium assembly"/>
    <property type="evidence" value="ECO:0007669"/>
    <property type="project" value="TreeGrafter"/>
</dbReference>
<evidence type="ECO:0000313" key="12">
    <source>
        <dbReference type="Proteomes" id="UP000659654"/>
    </source>
</evidence>
<keyword evidence="12" id="KW-1185">Reference proteome</keyword>
<dbReference type="SMR" id="A0A1I7RSD9"/>
<dbReference type="eggNOG" id="ENOG502SGJ2">
    <property type="taxonomic scope" value="Eukaryota"/>
</dbReference>
<dbReference type="AlphaFoldDB" id="A0A1I7RSD9"/>
<dbReference type="Proteomes" id="UP000582659">
    <property type="component" value="Unassembled WGS sequence"/>
</dbReference>
<evidence type="ECO:0000256" key="1">
    <source>
        <dbReference type="ARBA" id="ARBA00004114"/>
    </source>
</evidence>
<proteinExistence type="inferred from homology"/>
<reference evidence="10" key="2">
    <citation type="submission" date="2020-08" db="EMBL/GenBank/DDBJ databases">
        <authorList>
            <person name="Kikuchi T."/>
        </authorList>
    </citation>
    <scope>NUCLEOTIDE SEQUENCE</scope>
    <source>
        <strain evidence="9">Ka4C1</strain>
    </source>
</reference>
<evidence type="ECO:0000256" key="4">
    <source>
        <dbReference type="ARBA" id="ARBA00022490"/>
    </source>
</evidence>
<name>A0A1I7RSD9_BURXY</name>
<keyword evidence="7" id="KW-0966">Cell projection</keyword>
<feature type="domain" description="Centriolar and ciliogenesis-associated protein HYLS1 C-terminal" evidence="8">
    <location>
        <begin position="188"/>
        <end position="238"/>
    </location>
</feature>
<dbReference type="WBParaSite" id="BXY_0364300.1">
    <property type="protein sequence ID" value="BXY_0364300.1"/>
    <property type="gene ID" value="BXY_0364300"/>
</dbReference>
<dbReference type="GO" id="GO:0097730">
    <property type="term" value="C:non-motile cilium"/>
    <property type="evidence" value="ECO:0007669"/>
    <property type="project" value="TreeGrafter"/>
</dbReference>
<evidence type="ECO:0000256" key="5">
    <source>
        <dbReference type="ARBA" id="ARBA00022794"/>
    </source>
</evidence>
<evidence type="ECO:0000256" key="2">
    <source>
        <dbReference type="ARBA" id="ARBA00004138"/>
    </source>
</evidence>
<dbReference type="PANTHER" id="PTHR34174">
    <property type="entry name" value="HYDROLETHALUS SYNDROME PROTEIN 1"/>
    <property type="match status" value="1"/>
</dbReference>
<dbReference type="OrthoDB" id="6343432at2759"/>
<evidence type="ECO:0000313" key="13">
    <source>
        <dbReference type="WBParaSite" id="BXY_0364300.1"/>
    </source>
</evidence>
<evidence type="ECO:0000256" key="6">
    <source>
        <dbReference type="ARBA" id="ARBA00023212"/>
    </source>
</evidence>
<evidence type="ECO:0000256" key="3">
    <source>
        <dbReference type="ARBA" id="ARBA00010091"/>
    </source>
</evidence>
<keyword evidence="4" id="KW-0963">Cytoplasm</keyword>
<evidence type="ECO:0000313" key="9">
    <source>
        <dbReference type="EMBL" id="CAD5231709.1"/>
    </source>
</evidence>
<dbReference type="EMBL" id="CAJFDI010000005">
    <property type="protein sequence ID" value="CAD5231709.1"/>
    <property type="molecule type" value="Genomic_DNA"/>
</dbReference>
<keyword evidence="6" id="KW-0206">Cytoskeleton</keyword>
<keyword evidence="5" id="KW-0970">Cilium biogenesis/degradation</keyword>
<evidence type="ECO:0000313" key="10">
    <source>
        <dbReference type="EMBL" id="CAG9123021.1"/>
    </source>
</evidence>
<evidence type="ECO:0000313" key="11">
    <source>
        <dbReference type="Proteomes" id="UP000095284"/>
    </source>
</evidence>
<dbReference type="Proteomes" id="UP000659654">
    <property type="component" value="Unassembled WGS sequence"/>
</dbReference>
<comment type="similarity">
    <text evidence="3">Belongs to the HYLS1 family.</text>
</comment>
<evidence type="ECO:0000259" key="8">
    <source>
        <dbReference type="Pfam" id="PF15311"/>
    </source>
</evidence>
<dbReference type="Pfam" id="PF15311">
    <property type="entry name" value="HYLS1_C"/>
    <property type="match status" value="1"/>
</dbReference>
<dbReference type="Proteomes" id="UP000095284">
    <property type="component" value="Unplaced"/>
</dbReference>
<dbReference type="PANTHER" id="PTHR34174:SF1">
    <property type="entry name" value="CENTRIOLAR AND CILIOGENESIS-ASSOCIATED PROTEIN HYLS1"/>
    <property type="match status" value="1"/>
</dbReference>
<evidence type="ECO:0000256" key="7">
    <source>
        <dbReference type="ARBA" id="ARBA00023273"/>
    </source>
</evidence>
<accession>A0A1I7RSD9</accession>
<dbReference type="InterPro" id="IPR052319">
    <property type="entry name" value="Centriolar_ciliogenesis_assoc"/>
</dbReference>
<organism evidence="11 13">
    <name type="scientific">Bursaphelenchus xylophilus</name>
    <name type="common">Pinewood nematode worm</name>
    <name type="synonym">Aphelenchoides xylophilus</name>
    <dbReference type="NCBI Taxonomy" id="6326"/>
    <lineage>
        <taxon>Eukaryota</taxon>
        <taxon>Metazoa</taxon>
        <taxon>Ecdysozoa</taxon>
        <taxon>Nematoda</taxon>
        <taxon>Chromadorea</taxon>
        <taxon>Rhabditida</taxon>
        <taxon>Tylenchina</taxon>
        <taxon>Tylenchomorpha</taxon>
        <taxon>Aphelenchoidea</taxon>
        <taxon>Aphelenchoididae</taxon>
        <taxon>Bursaphelenchus</taxon>
    </lineage>
</organism>
<comment type="subcellular location">
    <subcellularLocation>
        <location evidence="2">Cell projection</location>
        <location evidence="2">Cilium</location>
    </subcellularLocation>
    <subcellularLocation>
        <location evidence="1">Cytoplasm</location>
        <location evidence="1">Cytoskeleton</location>
        <location evidence="1">Microtubule organizing center</location>
        <location evidence="1">Centrosome</location>
        <location evidence="1">Centriole</location>
    </subcellularLocation>
</comment>
<protein>
    <submittedName>
        <fullName evidence="9">(pine wood nematode) hypothetical protein</fullName>
    </submittedName>
    <submittedName>
        <fullName evidence="13">HYLS1_C domain-containing protein</fullName>
    </submittedName>
</protein>
<sequence>MSSFGINMGFITTGDLQEALLDIGYEVSADDLDLLTREVLNNIGNEENIFDNGLVDLTEEDAPFCKDLNDTLMENSVVYEQTKPEYLNEAEKIIKESYECVKRCYSHMLEITEGGSHVNDRFVDLHKKISDMRSLLRERSAVDEQESCHEVDGHSPKEISENPINKYTERMMINRFLKDNCLRPVICPEPGRLPFRQDRIRTLDNYKREWAQRPPPGENKRLALRWKIREALIKRDIPVIKLTDTTDHAYMPEKPQWQ</sequence>